<dbReference type="PANTHER" id="PTHR40469:SF2">
    <property type="entry name" value="GALACTOSE-BINDING DOMAIN-LIKE SUPERFAMILY PROTEIN"/>
    <property type="match status" value="1"/>
</dbReference>
<dbReference type="PANTHER" id="PTHR40469">
    <property type="entry name" value="SECRETED GLYCOSYL HYDROLASE"/>
    <property type="match status" value="1"/>
</dbReference>
<dbReference type="Gene3D" id="3.40.50.880">
    <property type="match status" value="1"/>
</dbReference>
<name>A0A172ZAF0_9BACL</name>
<dbReference type="KEGG" id="pbv:AR543_00185"/>
<dbReference type="Pfam" id="PF06283">
    <property type="entry name" value="ThuA"/>
    <property type="match status" value="1"/>
</dbReference>
<dbReference type="EMBL" id="CP013023">
    <property type="protein sequence ID" value="ANF94604.1"/>
    <property type="molecule type" value="Genomic_DNA"/>
</dbReference>
<dbReference type="Proteomes" id="UP000078148">
    <property type="component" value="Chromosome"/>
</dbReference>
<gene>
    <name evidence="2" type="ORF">AR543_00185</name>
</gene>
<dbReference type="AlphaFoldDB" id="A0A172ZAF0"/>
<keyword evidence="3" id="KW-1185">Reference proteome</keyword>
<accession>A0A172ZAF0</accession>
<feature type="domain" description="ThuA-like" evidence="1">
    <location>
        <begin position="42"/>
        <end position="217"/>
    </location>
</feature>
<dbReference type="InterPro" id="IPR029010">
    <property type="entry name" value="ThuA-like"/>
</dbReference>
<dbReference type="STRING" id="1616788.AR543_00185"/>
<dbReference type="RefSeq" id="WP_060530730.1">
    <property type="nucleotide sequence ID" value="NZ_CP013023.1"/>
</dbReference>
<reference evidence="3" key="1">
    <citation type="submission" date="2015-10" db="EMBL/GenBank/DDBJ databases">
        <title>Genome of Paenibacillus bovis sp. nov.</title>
        <authorList>
            <person name="Wu Z."/>
            <person name="Gao C."/>
            <person name="Liu Z."/>
            <person name="Zheng H."/>
        </authorList>
    </citation>
    <scope>NUCLEOTIDE SEQUENCE [LARGE SCALE GENOMIC DNA]</scope>
    <source>
        <strain evidence="3">BD3526</strain>
    </source>
</reference>
<reference evidence="2 3" key="2">
    <citation type="journal article" date="2016" name="Int. J. Syst. Evol. Microbiol.">
        <title>Paenibacillus bovis sp. nov., isolated from raw yak (Bos grunniens) milk.</title>
        <authorList>
            <person name="Gao C."/>
            <person name="Han J."/>
            <person name="Liu Z."/>
            <person name="Xu X."/>
            <person name="Hang F."/>
            <person name="Wu Z."/>
        </authorList>
    </citation>
    <scope>NUCLEOTIDE SEQUENCE [LARGE SCALE GENOMIC DNA]</scope>
    <source>
        <strain evidence="2 3">BD3526</strain>
    </source>
</reference>
<evidence type="ECO:0000259" key="1">
    <source>
        <dbReference type="Pfam" id="PF06283"/>
    </source>
</evidence>
<dbReference type="SUPFAM" id="SSF52317">
    <property type="entry name" value="Class I glutamine amidotransferase-like"/>
    <property type="match status" value="1"/>
</dbReference>
<proteinExistence type="predicted"/>
<evidence type="ECO:0000313" key="2">
    <source>
        <dbReference type="EMBL" id="ANF94604.1"/>
    </source>
</evidence>
<evidence type="ECO:0000313" key="3">
    <source>
        <dbReference type="Proteomes" id="UP000078148"/>
    </source>
</evidence>
<organism evidence="2 3">
    <name type="scientific">Paenibacillus bovis</name>
    <dbReference type="NCBI Taxonomy" id="1616788"/>
    <lineage>
        <taxon>Bacteria</taxon>
        <taxon>Bacillati</taxon>
        <taxon>Bacillota</taxon>
        <taxon>Bacilli</taxon>
        <taxon>Bacillales</taxon>
        <taxon>Paenibacillaceae</taxon>
        <taxon>Paenibacillus</taxon>
    </lineage>
</organism>
<sequence>MSISSDNKLQARQAILIGDYGEDAPYHPLDQVENHIRDLMPSGWELHISDDYDMLEMERLEAYDLCIVYTDAFNKKINPRHAAGIITYVVNGGGLLILHCGVSLQESRYELKQLMGAQYGGHEEYGALEMHIASPGHPIMKGIHSFVMEEEPYEFTLLPGAERTILMEYTMNGDTWPAAWCSYYGMGRTVYLMPGHHAASFDYPEYRTMIAQSICWVAGCDEEG</sequence>
<dbReference type="OrthoDB" id="9816308at2"/>
<dbReference type="InterPro" id="IPR029062">
    <property type="entry name" value="Class_I_gatase-like"/>
</dbReference>
<protein>
    <recommendedName>
        <fullName evidence="1">ThuA-like domain-containing protein</fullName>
    </recommendedName>
</protein>